<organism evidence="2">
    <name type="scientific">Pseudomonas saudimassiliensis</name>
    <dbReference type="NCBI Taxonomy" id="1461581"/>
    <lineage>
        <taxon>Bacteria</taxon>
        <taxon>Pseudomonadati</taxon>
        <taxon>Pseudomonadota</taxon>
        <taxon>Gammaproteobacteria</taxon>
        <taxon>Pseudomonadales</taxon>
        <taxon>Pseudomonadaceae</taxon>
        <taxon>Pseudomonas</taxon>
    </lineage>
</organism>
<reference evidence="2" key="1">
    <citation type="submission" date="2014-07" db="EMBL/GenBank/DDBJ databases">
        <authorList>
            <person name="Urmite Genomes Urmite Genomes"/>
        </authorList>
    </citation>
    <scope>NUCLEOTIDE SEQUENCE</scope>
    <source>
        <strain evidence="2">12M76_air</strain>
    </source>
</reference>
<sequence length="308" mass="32571">MASSLLALLDDIATLLDDVSIMSKVAAKKTAGVLGDDLALNAQQVTGVKADRELPVVWAVMRGSFRNKFILVPGALLISALIPWLITPLLMLGGAFLCYEGFEKLAHRFFHDDSEQHAQKLAALADPSRDMVAFEKSKISGAVRTDFILSAEIIAITLGTVAAAPFLQQVLVLSTIALVVTVGVYGLVAGIVKLDDLGLALAQRGSATLQKIGHGLLWLAPWLMKTLSVVGTAAMFMVGGGILTHGFHALGHWIENTAEHSVDLPWIGSILGGLLPTLMSAGVGILAGALIFAVITLGSKLFPRRARH</sequence>
<feature type="transmembrane region" description="Helical" evidence="1">
    <location>
        <begin position="264"/>
        <end position="297"/>
    </location>
</feature>
<dbReference type="InterPro" id="IPR008526">
    <property type="entry name" value="YedI"/>
</dbReference>
<dbReference type="PANTHER" id="PTHR30503">
    <property type="entry name" value="INNER MEMBRANE PROTEIN YEDI"/>
    <property type="match status" value="1"/>
</dbReference>
<dbReference type="OrthoDB" id="9814178at2"/>
<gene>
    <name evidence="2" type="ORF">BN1049_01642</name>
</gene>
<dbReference type="PIRSF" id="PIRSF016660">
    <property type="entry name" value="YedI"/>
    <property type="match status" value="1"/>
</dbReference>
<protein>
    <submittedName>
        <fullName evidence="2">Membrane protein</fullName>
    </submittedName>
</protein>
<feature type="transmembrane region" description="Helical" evidence="1">
    <location>
        <begin position="147"/>
        <end position="167"/>
    </location>
</feature>
<dbReference type="EMBL" id="LK391969">
    <property type="protein sequence ID" value="CEF26709.1"/>
    <property type="molecule type" value="Genomic_DNA"/>
</dbReference>
<dbReference type="PANTHER" id="PTHR30503:SF3">
    <property type="entry name" value="INNER MEMBRANE PROTEIN YEDI"/>
    <property type="match status" value="1"/>
</dbReference>
<dbReference type="EMBL" id="LM997413">
    <property type="protein sequence ID" value="CEA04608.1"/>
    <property type="molecule type" value="Genomic_DNA"/>
</dbReference>
<proteinExistence type="predicted"/>
<dbReference type="AlphaFoldDB" id="A0A078MB31"/>
<dbReference type="PATRIC" id="fig|1461581.3.peg.1620"/>
<feature type="transmembrane region" description="Helical" evidence="1">
    <location>
        <begin position="215"/>
        <end position="244"/>
    </location>
</feature>
<evidence type="ECO:0000256" key="1">
    <source>
        <dbReference type="SAM" id="Phobius"/>
    </source>
</evidence>
<dbReference type="RefSeq" id="WP_044499292.1">
    <property type="nucleotide sequence ID" value="NZ_LK391969.1"/>
</dbReference>
<evidence type="ECO:0000313" key="2">
    <source>
        <dbReference type="EMBL" id="CEA04608.1"/>
    </source>
</evidence>
<feature type="transmembrane region" description="Helical" evidence="1">
    <location>
        <begin position="173"/>
        <end position="194"/>
    </location>
</feature>
<accession>A0A078MB31</accession>
<name>A0A078MB31_9PSED</name>
<keyword evidence="1" id="KW-0472">Membrane</keyword>
<feature type="transmembrane region" description="Helical" evidence="1">
    <location>
        <begin position="70"/>
        <end position="99"/>
    </location>
</feature>
<keyword evidence="1" id="KW-1133">Transmembrane helix</keyword>
<keyword evidence="1" id="KW-0812">Transmembrane</keyword>
<dbReference type="GO" id="GO:0005886">
    <property type="term" value="C:plasma membrane"/>
    <property type="evidence" value="ECO:0007669"/>
    <property type="project" value="TreeGrafter"/>
</dbReference>
<dbReference type="Pfam" id="PF05661">
    <property type="entry name" value="DUF808"/>
    <property type="match status" value="1"/>
</dbReference>